<name>A0A5Q0QEF0_9SPHI</name>
<gene>
    <name evidence="3" type="ORF">GFH32_17020</name>
</gene>
<dbReference type="RefSeq" id="WP_153512750.1">
    <property type="nucleotide sequence ID" value="NZ_CP045652.1"/>
</dbReference>
<feature type="coiled-coil region" evidence="1">
    <location>
        <begin position="33"/>
        <end position="77"/>
    </location>
</feature>
<evidence type="ECO:0000313" key="4">
    <source>
        <dbReference type="Proteomes" id="UP000326921"/>
    </source>
</evidence>
<evidence type="ECO:0000313" key="3">
    <source>
        <dbReference type="EMBL" id="QGA27923.1"/>
    </source>
</evidence>
<sequence length="225" mass="26517">MRGTLLKILLACSLFLITPSQGYSQLAIAEIIKAGIKRVIKAADLRIQRLQNQTIWLQNARKQIENLLSKIRLQEIADWSQRQRDLYENYYQELTQVKAILASYGRVAELLKQQRTMLTAYQTTWRNLESDTLFSIQEKDHMQRVYRGMLKSCLENLELLALLVKSLRTQMSDAERLTLMQQAQAKIQQHYLDMKEFNNQNALLRIHRAKQKHELNQLKNLYNLQ</sequence>
<keyword evidence="4" id="KW-1185">Reference proteome</keyword>
<evidence type="ECO:0000256" key="2">
    <source>
        <dbReference type="SAM" id="SignalP"/>
    </source>
</evidence>
<dbReference type="AlphaFoldDB" id="A0A5Q0QEF0"/>
<protein>
    <submittedName>
        <fullName evidence="3">Conjugal transfer protein TraI</fullName>
    </submittedName>
</protein>
<accession>A0A5Q0QEF0</accession>
<feature type="signal peptide" evidence="2">
    <location>
        <begin position="1"/>
        <end position="22"/>
    </location>
</feature>
<organism evidence="3 4">
    <name type="scientific">Sphingobacterium zhuxiongii</name>
    <dbReference type="NCBI Taxonomy" id="2662364"/>
    <lineage>
        <taxon>Bacteria</taxon>
        <taxon>Pseudomonadati</taxon>
        <taxon>Bacteroidota</taxon>
        <taxon>Sphingobacteriia</taxon>
        <taxon>Sphingobacteriales</taxon>
        <taxon>Sphingobacteriaceae</taxon>
        <taxon>Sphingobacterium</taxon>
    </lineage>
</organism>
<keyword evidence="1" id="KW-0175">Coiled coil</keyword>
<reference evidence="3 4" key="1">
    <citation type="submission" date="2019-10" db="EMBL/GenBank/DDBJ databases">
        <authorList>
            <person name="Dong K."/>
        </authorList>
    </citation>
    <scope>NUCLEOTIDE SEQUENCE [LARGE SCALE GENOMIC DNA]</scope>
    <source>
        <strain evidence="4">dk4302</strain>
    </source>
</reference>
<feature type="chain" id="PRO_5024881475" evidence="2">
    <location>
        <begin position="23"/>
        <end position="225"/>
    </location>
</feature>
<proteinExistence type="predicted"/>
<keyword evidence="2" id="KW-0732">Signal</keyword>
<evidence type="ECO:0000256" key="1">
    <source>
        <dbReference type="SAM" id="Coils"/>
    </source>
</evidence>
<dbReference type="KEGG" id="sphe:GFH32_17020"/>
<dbReference type="Proteomes" id="UP000326921">
    <property type="component" value="Chromosome"/>
</dbReference>
<dbReference type="EMBL" id="CP045652">
    <property type="protein sequence ID" value="QGA27923.1"/>
    <property type="molecule type" value="Genomic_DNA"/>
</dbReference>